<protein>
    <submittedName>
        <fullName evidence="3">ABC transporter substrate-binding protein</fullName>
    </submittedName>
</protein>
<reference evidence="3" key="1">
    <citation type="submission" date="2021-02" db="EMBL/GenBank/DDBJ databases">
        <title>Draft genome sequence of Microbispora sp. RL4-1S isolated from rice leaves in Thailand.</title>
        <authorList>
            <person name="Muangham S."/>
            <person name="Duangmal K."/>
        </authorList>
    </citation>
    <scope>NUCLEOTIDE SEQUENCE</scope>
    <source>
        <strain evidence="3">RL4-1S</strain>
    </source>
</reference>
<dbReference type="PANTHER" id="PTHR30290">
    <property type="entry name" value="PERIPLASMIC BINDING COMPONENT OF ABC TRANSPORTER"/>
    <property type="match status" value="1"/>
</dbReference>
<evidence type="ECO:0000313" key="4">
    <source>
        <dbReference type="Proteomes" id="UP000674234"/>
    </source>
</evidence>
<dbReference type="Proteomes" id="UP000674234">
    <property type="component" value="Unassembled WGS sequence"/>
</dbReference>
<proteinExistence type="predicted"/>
<dbReference type="Pfam" id="PF00496">
    <property type="entry name" value="SBP_bac_5"/>
    <property type="match status" value="1"/>
</dbReference>
<name>A0A941AFW8_9ACTN</name>
<dbReference type="PIRSF" id="PIRSF002741">
    <property type="entry name" value="MppA"/>
    <property type="match status" value="1"/>
</dbReference>
<dbReference type="Gene3D" id="3.10.105.10">
    <property type="entry name" value="Dipeptide-binding Protein, Domain 3"/>
    <property type="match status" value="1"/>
</dbReference>
<dbReference type="AlphaFoldDB" id="A0A941AFW8"/>
<evidence type="ECO:0000256" key="1">
    <source>
        <dbReference type="SAM" id="SignalP"/>
    </source>
</evidence>
<organism evidence="3 4">
    <name type="scientific">Microbispora oryzae</name>
    <dbReference type="NCBI Taxonomy" id="2806554"/>
    <lineage>
        <taxon>Bacteria</taxon>
        <taxon>Bacillati</taxon>
        <taxon>Actinomycetota</taxon>
        <taxon>Actinomycetes</taxon>
        <taxon>Streptosporangiales</taxon>
        <taxon>Streptosporangiaceae</taxon>
        <taxon>Microbispora</taxon>
    </lineage>
</organism>
<dbReference type="EMBL" id="JAFCNB010000001">
    <property type="protein sequence ID" value="MBP2702386.1"/>
    <property type="molecule type" value="Genomic_DNA"/>
</dbReference>
<dbReference type="RefSeq" id="WP_210153688.1">
    <property type="nucleotide sequence ID" value="NZ_JAFCNB010000001.1"/>
</dbReference>
<feature type="domain" description="Solute-binding protein family 5" evidence="2">
    <location>
        <begin position="119"/>
        <end position="507"/>
    </location>
</feature>
<dbReference type="SUPFAM" id="SSF53850">
    <property type="entry name" value="Periplasmic binding protein-like II"/>
    <property type="match status" value="1"/>
</dbReference>
<dbReference type="InterPro" id="IPR000914">
    <property type="entry name" value="SBP_5_dom"/>
</dbReference>
<accession>A0A941AFW8</accession>
<feature type="signal peptide" evidence="1">
    <location>
        <begin position="1"/>
        <end position="21"/>
    </location>
</feature>
<evidence type="ECO:0000313" key="3">
    <source>
        <dbReference type="EMBL" id="MBP2702386.1"/>
    </source>
</evidence>
<comment type="caution">
    <text evidence="3">The sequence shown here is derived from an EMBL/GenBank/DDBJ whole genome shotgun (WGS) entry which is preliminary data.</text>
</comment>
<dbReference type="GO" id="GO:1904680">
    <property type="term" value="F:peptide transmembrane transporter activity"/>
    <property type="evidence" value="ECO:0007669"/>
    <property type="project" value="TreeGrafter"/>
</dbReference>
<dbReference type="GO" id="GO:0042597">
    <property type="term" value="C:periplasmic space"/>
    <property type="evidence" value="ECO:0007669"/>
    <property type="project" value="UniProtKB-ARBA"/>
</dbReference>
<dbReference type="GO" id="GO:0043190">
    <property type="term" value="C:ATP-binding cassette (ABC) transporter complex"/>
    <property type="evidence" value="ECO:0007669"/>
    <property type="project" value="InterPro"/>
</dbReference>
<dbReference type="InterPro" id="IPR030678">
    <property type="entry name" value="Peptide/Ni-bd"/>
</dbReference>
<keyword evidence="4" id="KW-1185">Reference proteome</keyword>
<dbReference type="InterPro" id="IPR039424">
    <property type="entry name" value="SBP_5"/>
</dbReference>
<dbReference type="GO" id="GO:0015833">
    <property type="term" value="P:peptide transport"/>
    <property type="evidence" value="ECO:0007669"/>
    <property type="project" value="TreeGrafter"/>
</dbReference>
<dbReference type="Gene3D" id="3.40.190.10">
    <property type="entry name" value="Periplasmic binding protein-like II"/>
    <property type="match status" value="1"/>
</dbReference>
<feature type="chain" id="PRO_5038402034" evidence="1">
    <location>
        <begin position="22"/>
        <end position="594"/>
    </location>
</feature>
<sequence length="594" mass="64398">MHSRRLASVTAVLVAGALALAGCAKGGGGGPAEAGGPALGPLENTAVTTIKVGTARDSAGPAPEVPGARTGGTVNMLDRDDFSHLDPGRVYVNYSAAVSALFTRRLTAYRVGDGGTITLVGDLATDPGTTTDGGRTWTFTLKNGLKWQDGTPITSADIRHSFERLFADFVTEGPDYAETWLVPDPKKPFRQQYEGPYHGKHLDSIETPDDRTVIFHLNGPHPDFNFTVAMTGYGAVPKAHDTRQKYDKRPFSSGPYKIVSHVTDKSMDLARNEYWDGTTDPIRHAYPDRFHMEFGLQAQQTTERFLADQGADRQAFTFHNAVAPERVPEVLANPEVMKRSVQGLTPFTSFYTINTSRVTDVNVRRAIVTAWPSRQLQQLQGGEVTVGRLATTVLSPTVLGYRPFDLYGKLKRPQGDPEAARRLLAEAGQPHPTIVYAYNLTPTQERMAVAIKDALGKAGFNVVAKPLATAKYYEAVGQVNNTFDVYWGGWSADWPTGSTTIQPQFDGRVITDGGQNYSHLNLPAINSAIDRADTISDPAAAGRAWAALDRQIMEEAPIVPEHYVTYFGIYGSGLGGVKLDPILGGQSALGIYVK</sequence>
<gene>
    <name evidence="3" type="ORF">JOL79_01065</name>
</gene>
<dbReference type="PANTHER" id="PTHR30290:SF83">
    <property type="entry name" value="ABC TRANSPORTER SUBSTRATE-BINDING PROTEIN"/>
    <property type="match status" value="1"/>
</dbReference>
<evidence type="ECO:0000259" key="2">
    <source>
        <dbReference type="Pfam" id="PF00496"/>
    </source>
</evidence>
<dbReference type="CDD" id="cd08506">
    <property type="entry name" value="PBP2_clavulanate_OppA2"/>
    <property type="match status" value="1"/>
</dbReference>
<keyword evidence="1" id="KW-0732">Signal</keyword>
<dbReference type="PROSITE" id="PS51257">
    <property type="entry name" value="PROKAR_LIPOPROTEIN"/>
    <property type="match status" value="1"/>
</dbReference>